<protein>
    <recommendedName>
        <fullName evidence="2">RRM domain-containing protein</fullName>
    </recommendedName>
</protein>
<dbReference type="OrthoDB" id="10065979at2759"/>
<feature type="compositionally biased region" description="Basic residues" evidence="1">
    <location>
        <begin position="33"/>
        <end position="42"/>
    </location>
</feature>
<accession>A0A8C5PJ82</accession>
<feature type="compositionally biased region" description="Basic and acidic residues" evidence="1">
    <location>
        <begin position="14"/>
        <end position="32"/>
    </location>
</feature>
<dbReference type="InterPro" id="IPR000504">
    <property type="entry name" value="RRM_dom"/>
</dbReference>
<feature type="compositionally biased region" description="Basic residues" evidence="1">
    <location>
        <begin position="119"/>
        <end position="129"/>
    </location>
</feature>
<dbReference type="Gene3D" id="3.30.70.330">
    <property type="match status" value="1"/>
</dbReference>
<proteinExistence type="predicted"/>
<dbReference type="InterPro" id="IPR006509">
    <property type="entry name" value="RBM39_SF"/>
</dbReference>
<feature type="compositionally biased region" description="Basic residues" evidence="1">
    <location>
        <begin position="69"/>
        <end position="95"/>
    </location>
</feature>
<evidence type="ECO:0000259" key="2">
    <source>
        <dbReference type="Pfam" id="PF00076"/>
    </source>
</evidence>
<dbReference type="GO" id="GO:0003723">
    <property type="term" value="F:RNA binding"/>
    <property type="evidence" value="ECO:0007669"/>
    <property type="project" value="InterPro"/>
</dbReference>
<evidence type="ECO:0000313" key="4">
    <source>
        <dbReference type="Proteomes" id="UP000694569"/>
    </source>
</evidence>
<feature type="compositionally biased region" description="Basic and acidic residues" evidence="1">
    <location>
        <begin position="130"/>
        <end position="140"/>
    </location>
</feature>
<feature type="domain" description="RRM" evidence="2">
    <location>
        <begin position="154"/>
        <end position="193"/>
    </location>
</feature>
<dbReference type="Ensembl" id="ENSLLET00000024544.1">
    <property type="protein sequence ID" value="ENSLLEP00000023639.1"/>
    <property type="gene ID" value="ENSLLEG00000015031.1"/>
</dbReference>
<keyword evidence="4" id="KW-1185">Reference proteome</keyword>
<organism evidence="3 4">
    <name type="scientific">Leptobrachium leishanense</name>
    <name type="common">Leishan spiny toad</name>
    <dbReference type="NCBI Taxonomy" id="445787"/>
    <lineage>
        <taxon>Eukaryota</taxon>
        <taxon>Metazoa</taxon>
        <taxon>Chordata</taxon>
        <taxon>Craniata</taxon>
        <taxon>Vertebrata</taxon>
        <taxon>Euteleostomi</taxon>
        <taxon>Amphibia</taxon>
        <taxon>Batrachia</taxon>
        <taxon>Anura</taxon>
        <taxon>Pelobatoidea</taxon>
        <taxon>Megophryidae</taxon>
        <taxon>Leptobrachium</taxon>
    </lineage>
</organism>
<dbReference type="InterPro" id="IPR035979">
    <property type="entry name" value="RBD_domain_sf"/>
</dbReference>
<sequence length="228" mass="26931">MADDIDIEAMLEAPYRKDENKVNSANGHEESSKKKKKSKSGSRSRERKQSRSKERKHSKDRERKPSKSRERKHSRSRERRKSRSRSKERRFRGHYRSSYSGQNLAALCVAKFLVPHSAKIRRRSKRRSLQKKDKSPIREPIDKMTPEERDARTVFCMQLTARIRRRDLEEFFSTVGKVCDVRMISDRNSRRSKVCQLGTFSNWFNWSKSSRCPNHCTSFTGREQQGSC</sequence>
<reference evidence="3" key="2">
    <citation type="submission" date="2025-09" db="UniProtKB">
        <authorList>
            <consortium name="Ensembl"/>
        </authorList>
    </citation>
    <scope>IDENTIFICATION</scope>
</reference>
<dbReference type="InterPro" id="IPR012677">
    <property type="entry name" value="Nucleotide-bd_a/b_plait_sf"/>
</dbReference>
<dbReference type="PANTHER" id="PTHR48036">
    <property type="entry name" value="SPLICING FACTOR (PAD-1), PUTATIVE (AFU_ORTHOLOGUE AFUA_1G15810)-RELATED"/>
    <property type="match status" value="1"/>
</dbReference>
<evidence type="ECO:0000313" key="3">
    <source>
        <dbReference type="Ensembl" id="ENSLLEP00000023639.1"/>
    </source>
</evidence>
<feature type="region of interest" description="Disordered" evidence="1">
    <location>
        <begin position="119"/>
        <end position="140"/>
    </location>
</feature>
<dbReference type="Pfam" id="PF00076">
    <property type="entry name" value="RRM_1"/>
    <property type="match status" value="1"/>
</dbReference>
<reference evidence="3" key="1">
    <citation type="submission" date="2025-08" db="UniProtKB">
        <authorList>
            <consortium name="Ensembl"/>
        </authorList>
    </citation>
    <scope>IDENTIFICATION</scope>
</reference>
<dbReference type="GO" id="GO:0006397">
    <property type="term" value="P:mRNA processing"/>
    <property type="evidence" value="ECO:0007669"/>
    <property type="project" value="InterPro"/>
</dbReference>
<evidence type="ECO:0000256" key="1">
    <source>
        <dbReference type="SAM" id="MobiDB-lite"/>
    </source>
</evidence>
<dbReference type="GO" id="GO:0005634">
    <property type="term" value="C:nucleus"/>
    <property type="evidence" value="ECO:0007669"/>
    <property type="project" value="InterPro"/>
</dbReference>
<dbReference type="GeneTree" id="ENSGT00940000154468"/>
<dbReference type="Proteomes" id="UP000694569">
    <property type="component" value="Unplaced"/>
</dbReference>
<dbReference type="AlphaFoldDB" id="A0A8C5PJ82"/>
<name>A0A8C5PJ82_9ANUR</name>
<feature type="region of interest" description="Disordered" evidence="1">
    <location>
        <begin position="1"/>
        <end position="96"/>
    </location>
</feature>
<dbReference type="SUPFAM" id="SSF54928">
    <property type="entry name" value="RNA-binding domain, RBD"/>
    <property type="match status" value="1"/>
</dbReference>
<feature type="compositionally biased region" description="Basic and acidic residues" evidence="1">
    <location>
        <begin position="43"/>
        <end position="68"/>
    </location>
</feature>